<protein>
    <submittedName>
        <fullName evidence="2">Uncharacterized protein</fullName>
    </submittedName>
</protein>
<sequence>MTNSTTSSKTPIPQEVENPSSFNFFIPPPKESSSTPVYGVGETGKSITPLTEVVVSPALPSGEIFPYSPTLVLSCDKSQNSEAQFVVKPSVEPTTEVVEVASKAVSFTMSE</sequence>
<dbReference type="PaxDb" id="4113-PGSC0003DMT400092452"/>
<accession>M1DPU2</accession>
<feature type="region of interest" description="Disordered" evidence="1">
    <location>
        <begin position="1"/>
        <end position="40"/>
    </location>
</feature>
<reference evidence="2" key="2">
    <citation type="submission" date="2015-06" db="UniProtKB">
        <authorList>
            <consortium name="EnsemblPlants"/>
        </authorList>
    </citation>
    <scope>IDENTIFICATION</scope>
    <source>
        <strain evidence="2">DM1-3 516 R44</strain>
    </source>
</reference>
<name>M1DPU2_SOLTU</name>
<organism evidence="2 3">
    <name type="scientific">Solanum tuberosum</name>
    <name type="common">Potato</name>
    <dbReference type="NCBI Taxonomy" id="4113"/>
    <lineage>
        <taxon>Eukaryota</taxon>
        <taxon>Viridiplantae</taxon>
        <taxon>Streptophyta</taxon>
        <taxon>Embryophyta</taxon>
        <taxon>Tracheophyta</taxon>
        <taxon>Spermatophyta</taxon>
        <taxon>Magnoliopsida</taxon>
        <taxon>eudicotyledons</taxon>
        <taxon>Gunneridae</taxon>
        <taxon>Pentapetalae</taxon>
        <taxon>asterids</taxon>
        <taxon>lamiids</taxon>
        <taxon>Solanales</taxon>
        <taxon>Solanaceae</taxon>
        <taxon>Solanoideae</taxon>
        <taxon>Solaneae</taxon>
        <taxon>Solanum</taxon>
    </lineage>
</organism>
<dbReference type="HOGENOM" id="CLU_1963477_0_0_1"/>
<dbReference type="AlphaFoldDB" id="M1DPU2"/>
<dbReference type="InParanoid" id="M1DPU2"/>
<evidence type="ECO:0000313" key="3">
    <source>
        <dbReference type="Proteomes" id="UP000011115"/>
    </source>
</evidence>
<dbReference type="Proteomes" id="UP000011115">
    <property type="component" value="Unassembled WGS sequence"/>
</dbReference>
<feature type="compositionally biased region" description="Polar residues" evidence="1">
    <location>
        <begin position="1"/>
        <end position="11"/>
    </location>
</feature>
<dbReference type="Gramene" id="PGSC0003DMT400092452">
    <property type="protein sequence ID" value="PGSC0003DMT400092452"/>
    <property type="gene ID" value="PGSC0003DMG400042023"/>
</dbReference>
<evidence type="ECO:0000313" key="2">
    <source>
        <dbReference type="EnsemblPlants" id="PGSC0003DMT400092452"/>
    </source>
</evidence>
<reference evidence="3" key="1">
    <citation type="journal article" date="2011" name="Nature">
        <title>Genome sequence and analysis of the tuber crop potato.</title>
        <authorList>
            <consortium name="The Potato Genome Sequencing Consortium"/>
        </authorList>
    </citation>
    <scope>NUCLEOTIDE SEQUENCE [LARGE SCALE GENOMIC DNA]</scope>
    <source>
        <strain evidence="3">cv. DM1-3 516 R44</strain>
    </source>
</reference>
<dbReference type="EnsemblPlants" id="PGSC0003DMT400092452">
    <property type="protein sequence ID" value="PGSC0003DMT400092452"/>
    <property type="gene ID" value="PGSC0003DMG400042023"/>
</dbReference>
<keyword evidence="3" id="KW-1185">Reference proteome</keyword>
<evidence type="ECO:0000256" key="1">
    <source>
        <dbReference type="SAM" id="MobiDB-lite"/>
    </source>
</evidence>
<proteinExistence type="predicted"/>